<evidence type="ECO:0000313" key="2">
    <source>
        <dbReference type="Proteomes" id="UP000308886"/>
    </source>
</evidence>
<name>A0AC61QU08_9BACT</name>
<sequence>MEKTDIILKLIEKPENFTEEQIAEILSDEECLKLYLTVCDVDSMYKASRRSKKKSFVQRYQWAASLAALFVSGIAIAAVSTGFFRHDDGSAGQNENVKSERQVTLAKQTVPSKTTTSNAIRKTFDNATLEDVFAEMARHYGFTVVFEDEKAKQIRIFYEWDSAMPLSDVVKELSNFNKISLSLTEDNEQILLTVK</sequence>
<gene>
    <name evidence="1" type="ORF">E5358_02790</name>
</gene>
<comment type="caution">
    <text evidence="1">The sequence shown here is derived from an EMBL/GenBank/DDBJ whole genome shotgun (WGS) entry which is preliminary data.</text>
</comment>
<dbReference type="EMBL" id="SRZC01000003">
    <property type="protein sequence ID" value="TGX83591.1"/>
    <property type="molecule type" value="Genomic_DNA"/>
</dbReference>
<protein>
    <submittedName>
        <fullName evidence="1">DUF4974 domain-containing protein</fullName>
    </submittedName>
</protein>
<proteinExistence type="predicted"/>
<organism evidence="1 2">
    <name type="scientific">Palleniella muris</name>
    <dbReference type="NCBI Taxonomy" id="3038145"/>
    <lineage>
        <taxon>Bacteria</taxon>
        <taxon>Pseudomonadati</taxon>
        <taxon>Bacteroidota</taxon>
        <taxon>Bacteroidia</taxon>
        <taxon>Bacteroidales</taxon>
        <taxon>Prevotellaceae</taxon>
        <taxon>Palleniella</taxon>
    </lineage>
</organism>
<evidence type="ECO:0000313" key="1">
    <source>
        <dbReference type="EMBL" id="TGX83591.1"/>
    </source>
</evidence>
<dbReference type="Proteomes" id="UP000308886">
    <property type="component" value="Unassembled WGS sequence"/>
</dbReference>
<reference evidence="1" key="1">
    <citation type="submission" date="2019-04" db="EMBL/GenBank/DDBJ databases">
        <title>Microbes associate with the intestines of laboratory mice.</title>
        <authorList>
            <person name="Navarre W."/>
            <person name="Wong E."/>
            <person name="Huang K."/>
            <person name="Tropini C."/>
            <person name="Ng K."/>
            <person name="Yu B."/>
        </authorList>
    </citation>
    <scope>NUCLEOTIDE SEQUENCE</scope>
    <source>
        <strain evidence="1">NM73_A23</strain>
    </source>
</reference>
<accession>A0AC61QU08</accession>
<keyword evidence="2" id="KW-1185">Reference proteome</keyword>